<evidence type="ECO:0000259" key="6">
    <source>
        <dbReference type="Pfam" id="PF00828"/>
    </source>
</evidence>
<name>A0ABD3P9N4_9STRA</name>
<proteinExistence type="inferred from homology"/>
<feature type="signal peptide" evidence="5">
    <location>
        <begin position="1"/>
        <end position="16"/>
    </location>
</feature>
<dbReference type="PANTHER" id="PTHR12934">
    <property type="entry name" value="50S RIBOSOMAL PROTEIN L15"/>
    <property type="match status" value="1"/>
</dbReference>
<dbReference type="GO" id="GO:0005840">
    <property type="term" value="C:ribosome"/>
    <property type="evidence" value="ECO:0007669"/>
    <property type="project" value="UniProtKB-KW"/>
</dbReference>
<dbReference type="PANTHER" id="PTHR12934:SF11">
    <property type="entry name" value="LARGE RIBOSOMAL SUBUNIT PROTEIN UL15M"/>
    <property type="match status" value="1"/>
</dbReference>
<dbReference type="HAMAP" id="MF_01341">
    <property type="entry name" value="Ribosomal_uL15"/>
    <property type="match status" value="1"/>
</dbReference>
<evidence type="ECO:0000256" key="4">
    <source>
        <dbReference type="SAM" id="MobiDB-lite"/>
    </source>
</evidence>
<accession>A0ABD3P9N4</accession>
<dbReference type="Proteomes" id="UP001530400">
    <property type="component" value="Unassembled WGS sequence"/>
</dbReference>
<keyword evidence="5" id="KW-0732">Signal</keyword>
<feature type="compositionally biased region" description="Basic residues" evidence="4">
    <location>
        <begin position="74"/>
        <end position="83"/>
    </location>
</feature>
<feature type="chain" id="PRO_5044789974" description="Large ribosomal subunit protein uL15/eL18 domain-containing protein" evidence="5">
    <location>
        <begin position="17"/>
        <end position="225"/>
    </location>
</feature>
<evidence type="ECO:0000313" key="7">
    <source>
        <dbReference type="EMBL" id="KAL3784113.1"/>
    </source>
</evidence>
<evidence type="ECO:0000256" key="1">
    <source>
        <dbReference type="ARBA" id="ARBA00007320"/>
    </source>
</evidence>
<dbReference type="Gene3D" id="3.100.10.10">
    <property type="match status" value="1"/>
</dbReference>
<feature type="domain" description="Large ribosomal subunit protein uL15/eL18" evidence="6">
    <location>
        <begin position="142"/>
        <end position="213"/>
    </location>
</feature>
<evidence type="ECO:0000256" key="2">
    <source>
        <dbReference type="ARBA" id="ARBA00022980"/>
    </source>
</evidence>
<keyword evidence="3" id="KW-0687">Ribonucleoprotein</keyword>
<gene>
    <name evidence="7" type="ORF">ACHAWO_001021</name>
</gene>
<dbReference type="Pfam" id="PF00828">
    <property type="entry name" value="Ribosomal_L27A"/>
    <property type="match status" value="1"/>
</dbReference>
<feature type="compositionally biased region" description="Gly residues" evidence="4">
    <location>
        <begin position="85"/>
        <end position="97"/>
    </location>
</feature>
<dbReference type="InterPro" id="IPR005749">
    <property type="entry name" value="Ribosomal_uL15_bac-type"/>
</dbReference>
<comment type="caution">
    <text evidence="7">The sequence shown here is derived from an EMBL/GenBank/DDBJ whole genome shotgun (WGS) entry which is preliminary data.</text>
</comment>
<sequence length="225" mass="24227">MVRLVILTALVASAAAFSSFTPRNLPSHRTTTSSPTSLSMKLFDWKRRTADESDINDVKNFKFALDNIRPAPGSRKKKTRKGRGISAGQGATCGFGMRGQKARAGRPTRPGFEGGQQPLYRRLPKFAGQPPGPGHKKELYNLIKLDELNAVEEGGVVNFESLLESGATTKAKYDIHKVVVGREDFTAKGITVQAHAFTKAAREAIEGAGGKCQLLSKTTGAVLEA</sequence>
<dbReference type="SUPFAM" id="SSF52080">
    <property type="entry name" value="Ribosomal proteins L15p and L18e"/>
    <property type="match status" value="1"/>
</dbReference>
<keyword evidence="2" id="KW-0689">Ribosomal protein</keyword>
<dbReference type="NCBIfam" id="TIGR01071">
    <property type="entry name" value="rplO_bact"/>
    <property type="match status" value="1"/>
</dbReference>
<keyword evidence="8" id="KW-1185">Reference proteome</keyword>
<dbReference type="EMBL" id="JALLPJ020000738">
    <property type="protein sequence ID" value="KAL3784113.1"/>
    <property type="molecule type" value="Genomic_DNA"/>
</dbReference>
<dbReference type="InterPro" id="IPR036227">
    <property type="entry name" value="Ribosomal_uL15/eL18_sf"/>
</dbReference>
<dbReference type="InterPro" id="IPR030878">
    <property type="entry name" value="Ribosomal_uL15"/>
</dbReference>
<dbReference type="AlphaFoldDB" id="A0ABD3P9N4"/>
<reference evidence="7 8" key="1">
    <citation type="submission" date="2024-10" db="EMBL/GenBank/DDBJ databases">
        <title>Updated reference genomes for cyclostephanoid diatoms.</title>
        <authorList>
            <person name="Roberts W.R."/>
            <person name="Alverson A.J."/>
        </authorList>
    </citation>
    <scope>NUCLEOTIDE SEQUENCE [LARGE SCALE GENOMIC DNA]</scope>
    <source>
        <strain evidence="7 8">AJA010-31</strain>
    </source>
</reference>
<protein>
    <recommendedName>
        <fullName evidence="6">Large ribosomal subunit protein uL15/eL18 domain-containing protein</fullName>
    </recommendedName>
</protein>
<comment type="similarity">
    <text evidence="1">Belongs to the universal ribosomal protein uL15 family.</text>
</comment>
<dbReference type="GO" id="GO:1990904">
    <property type="term" value="C:ribonucleoprotein complex"/>
    <property type="evidence" value="ECO:0007669"/>
    <property type="project" value="UniProtKB-KW"/>
</dbReference>
<evidence type="ECO:0000256" key="5">
    <source>
        <dbReference type="SAM" id="SignalP"/>
    </source>
</evidence>
<evidence type="ECO:0000313" key="8">
    <source>
        <dbReference type="Proteomes" id="UP001530400"/>
    </source>
</evidence>
<feature type="region of interest" description="Disordered" evidence="4">
    <location>
        <begin position="69"/>
        <end position="118"/>
    </location>
</feature>
<organism evidence="7 8">
    <name type="scientific">Cyclotella atomus</name>
    <dbReference type="NCBI Taxonomy" id="382360"/>
    <lineage>
        <taxon>Eukaryota</taxon>
        <taxon>Sar</taxon>
        <taxon>Stramenopiles</taxon>
        <taxon>Ochrophyta</taxon>
        <taxon>Bacillariophyta</taxon>
        <taxon>Coscinodiscophyceae</taxon>
        <taxon>Thalassiosirophycidae</taxon>
        <taxon>Stephanodiscales</taxon>
        <taxon>Stephanodiscaceae</taxon>
        <taxon>Cyclotella</taxon>
    </lineage>
</organism>
<evidence type="ECO:0000256" key="3">
    <source>
        <dbReference type="ARBA" id="ARBA00023274"/>
    </source>
</evidence>
<dbReference type="InterPro" id="IPR021131">
    <property type="entry name" value="Ribosomal_uL15/eL18"/>
</dbReference>